<dbReference type="Gene3D" id="1.10.8.430">
    <property type="entry name" value="Helical domain of apoptotic protease-activating factors"/>
    <property type="match status" value="1"/>
</dbReference>
<dbReference type="InterPro" id="IPR041118">
    <property type="entry name" value="Rx_N"/>
</dbReference>
<feature type="domain" description="Disease resistance N-terminal" evidence="6">
    <location>
        <begin position="14"/>
        <end position="98"/>
    </location>
</feature>
<dbReference type="PANTHER" id="PTHR36766:SF70">
    <property type="entry name" value="DISEASE RESISTANCE PROTEIN RGA4"/>
    <property type="match status" value="1"/>
</dbReference>
<keyword evidence="1" id="KW-0677">Repeat</keyword>
<dbReference type="PRINTS" id="PR00364">
    <property type="entry name" value="DISEASERSIST"/>
</dbReference>
<dbReference type="InterPro" id="IPR027417">
    <property type="entry name" value="P-loop_NTPase"/>
</dbReference>
<dbReference type="EMBL" id="PDCK01000042">
    <property type="protein sequence ID" value="PRQ38492.1"/>
    <property type="molecule type" value="Genomic_DNA"/>
</dbReference>
<dbReference type="Proteomes" id="UP000238479">
    <property type="component" value="Chromosome 4"/>
</dbReference>
<dbReference type="Pfam" id="PF18052">
    <property type="entry name" value="Rx_N"/>
    <property type="match status" value="1"/>
</dbReference>
<name>A0A2P6QWB6_ROSCH</name>
<accession>A0A2P6QWB6</accession>
<dbReference type="Gene3D" id="3.40.50.300">
    <property type="entry name" value="P-loop containing nucleotide triphosphate hydrolases"/>
    <property type="match status" value="1"/>
</dbReference>
<dbReference type="SUPFAM" id="SSF52540">
    <property type="entry name" value="P-loop containing nucleoside triphosphate hydrolases"/>
    <property type="match status" value="1"/>
</dbReference>
<dbReference type="OMA" id="ESFENTH"/>
<feature type="domain" description="NB-ARC" evidence="5">
    <location>
        <begin position="175"/>
        <end position="345"/>
    </location>
</feature>
<dbReference type="PANTHER" id="PTHR36766">
    <property type="entry name" value="PLANT BROAD-SPECTRUM MILDEW RESISTANCE PROTEIN RPW8"/>
    <property type="match status" value="1"/>
</dbReference>
<keyword evidence="2" id="KW-0547">Nucleotide-binding</keyword>
<keyword evidence="7" id="KW-0378">Hydrolase</keyword>
<keyword evidence="8" id="KW-1185">Reference proteome</keyword>
<comment type="caution">
    <text evidence="7">The sequence shown here is derived from an EMBL/GenBank/DDBJ whole genome shotgun (WGS) entry which is preliminary data.</text>
</comment>
<evidence type="ECO:0000259" key="5">
    <source>
        <dbReference type="Pfam" id="PF00931"/>
    </source>
</evidence>
<proteinExistence type="predicted"/>
<evidence type="ECO:0000313" key="8">
    <source>
        <dbReference type="Proteomes" id="UP000238479"/>
    </source>
</evidence>
<evidence type="ECO:0000256" key="3">
    <source>
        <dbReference type="ARBA" id="ARBA00022821"/>
    </source>
</evidence>
<evidence type="ECO:0000256" key="4">
    <source>
        <dbReference type="ARBA" id="ARBA00022840"/>
    </source>
</evidence>
<gene>
    <name evidence="7" type="ORF">RchiOBHm_Chr4g0414531</name>
</gene>
<dbReference type="FunFam" id="3.40.50.300:FF:001091">
    <property type="entry name" value="Probable disease resistance protein At1g61300"/>
    <property type="match status" value="1"/>
</dbReference>
<dbReference type="GO" id="GO:0005524">
    <property type="term" value="F:ATP binding"/>
    <property type="evidence" value="ECO:0007669"/>
    <property type="project" value="UniProtKB-KW"/>
</dbReference>
<evidence type="ECO:0000313" key="7">
    <source>
        <dbReference type="EMBL" id="PRQ38492.1"/>
    </source>
</evidence>
<dbReference type="Gene3D" id="1.20.5.4130">
    <property type="match status" value="1"/>
</dbReference>
<organism evidence="7 8">
    <name type="scientific">Rosa chinensis</name>
    <name type="common">China rose</name>
    <dbReference type="NCBI Taxonomy" id="74649"/>
    <lineage>
        <taxon>Eukaryota</taxon>
        <taxon>Viridiplantae</taxon>
        <taxon>Streptophyta</taxon>
        <taxon>Embryophyta</taxon>
        <taxon>Tracheophyta</taxon>
        <taxon>Spermatophyta</taxon>
        <taxon>Magnoliopsida</taxon>
        <taxon>eudicotyledons</taxon>
        <taxon>Gunneridae</taxon>
        <taxon>Pentapetalae</taxon>
        <taxon>rosids</taxon>
        <taxon>fabids</taxon>
        <taxon>Rosales</taxon>
        <taxon>Rosaceae</taxon>
        <taxon>Rosoideae</taxon>
        <taxon>Rosoideae incertae sedis</taxon>
        <taxon>Rosa</taxon>
    </lineage>
</organism>
<dbReference type="InterPro" id="IPR042197">
    <property type="entry name" value="Apaf_helical"/>
</dbReference>
<protein>
    <submittedName>
        <fullName evidence="7">Putative P-loop containing nucleoside triphosphate hydrolase</fullName>
    </submittedName>
</protein>
<dbReference type="Gramene" id="PRQ38492">
    <property type="protein sequence ID" value="PRQ38492"/>
    <property type="gene ID" value="RchiOBHm_Chr4g0414531"/>
</dbReference>
<evidence type="ECO:0000256" key="1">
    <source>
        <dbReference type="ARBA" id="ARBA00022737"/>
    </source>
</evidence>
<dbReference type="GO" id="GO:0043531">
    <property type="term" value="F:ADP binding"/>
    <property type="evidence" value="ECO:0007669"/>
    <property type="project" value="InterPro"/>
</dbReference>
<dbReference type="GO" id="GO:0006952">
    <property type="term" value="P:defense response"/>
    <property type="evidence" value="ECO:0007669"/>
    <property type="project" value="UniProtKB-KW"/>
</dbReference>
<dbReference type="GO" id="GO:0016787">
    <property type="term" value="F:hydrolase activity"/>
    <property type="evidence" value="ECO:0007669"/>
    <property type="project" value="UniProtKB-KW"/>
</dbReference>
<keyword evidence="3" id="KW-0611">Plant defense</keyword>
<reference evidence="7 8" key="1">
    <citation type="journal article" date="2018" name="Nat. Genet.">
        <title>The Rosa genome provides new insights in the design of modern roses.</title>
        <authorList>
            <person name="Bendahmane M."/>
        </authorList>
    </citation>
    <scope>NUCLEOTIDE SEQUENCE [LARGE SCALE GENOMIC DNA]</scope>
    <source>
        <strain evidence="8">cv. Old Blush</strain>
    </source>
</reference>
<sequence length="419" mass="46822">MASEFLLTFGAEGVLKKVSSLVNEQISLAWGFKGDLKKLGESLSLIQNMLNDAAEKPQALEAVEGWVKKLKGIADDADNVLDECNYEVLRRKVELQNHMKRKVLNFLSASNPIIFRLKMANRIKHINASLLDLKSDASLIGLIERRIDATPQGVRPDRDPTDSMFERDEKVIGREGVVSKIVESLTNSNNQQNLSVRAIVGMPGLGKTTLAKTVYNNTAIATHFHKKIWVCVSNTFEVDFILSQILDSLRPGKAGIKNRDALLKSLQEELTEKRYILILDDVWNEDGIKWESLMSCLSKLNSAPGSNIIITTRSAKVASISETLTRCELDKLSNDECWSILKQRALFSDGNDPNRERIGKEIAKKCGGVPLVAKVLGGMMRTKNSTKEWLSIQASRIWELPEGDERIMSVLKLSFQNLK</sequence>
<evidence type="ECO:0000259" key="6">
    <source>
        <dbReference type="Pfam" id="PF18052"/>
    </source>
</evidence>
<dbReference type="AlphaFoldDB" id="A0A2P6QWB6"/>
<evidence type="ECO:0000256" key="2">
    <source>
        <dbReference type="ARBA" id="ARBA00022741"/>
    </source>
</evidence>
<dbReference type="InterPro" id="IPR002182">
    <property type="entry name" value="NB-ARC"/>
</dbReference>
<dbReference type="Pfam" id="PF00931">
    <property type="entry name" value="NB-ARC"/>
    <property type="match status" value="1"/>
</dbReference>
<keyword evidence="4" id="KW-0067">ATP-binding</keyword>